<evidence type="ECO:0000256" key="4">
    <source>
        <dbReference type="ARBA" id="ARBA00013244"/>
    </source>
</evidence>
<reference evidence="14 15" key="1">
    <citation type="submission" date="2017-01" db="EMBL/GenBank/DDBJ databases">
        <authorList>
            <consortium name="Urmite Genomes"/>
        </authorList>
    </citation>
    <scope>NUCLEOTIDE SEQUENCE [LARGE SCALE GENOMIC DNA]</scope>
    <source>
        <strain evidence="14 15">AB57</strain>
    </source>
</reference>
<comment type="pathway">
    <text evidence="1 11">Glycerolipid metabolism; triacylglycerol biosynthesis.</text>
</comment>
<keyword evidence="15" id="KW-1185">Reference proteome</keyword>
<evidence type="ECO:0000256" key="9">
    <source>
        <dbReference type="ARBA" id="ARBA00023315"/>
    </source>
</evidence>
<evidence type="ECO:0000313" key="14">
    <source>
        <dbReference type="EMBL" id="SPM35432.1"/>
    </source>
</evidence>
<evidence type="ECO:0000256" key="3">
    <source>
        <dbReference type="ARBA" id="ARBA00009587"/>
    </source>
</evidence>
<dbReference type="GO" id="GO:0004144">
    <property type="term" value="F:diacylglycerol O-acyltransferase activity"/>
    <property type="evidence" value="ECO:0007669"/>
    <property type="project" value="UniProtKB-EC"/>
</dbReference>
<evidence type="ECO:0000256" key="6">
    <source>
        <dbReference type="ARBA" id="ARBA00022679"/>
    </source>
</evidence>
<evidence type="ECO:0000256" key="8">
    <source>
        <dbReference type="ARBA" id="ARBA00023098"/>
    </source>
</evidence>
<keyword evidence="5 11" id="KW-0444">Lipid biosynthesis</keyword>
<feature type="domain" description="O-acyltransferase WSD1-like N-terminal" evidence="12">
    <location>
        <begin position="21"/>
        <end position="282"/>
    </location>
</feature>
<keyword evidence="9 11" id="KW-0012">Acyltransferase</keyword>
<organism evidence="14 15">
    <name type="scientific">Mycobacterium rhizamassiliense</name>
    <dbReference type="NCBI Taxonomy" id="1841860"/>
    <lineage>
        <taxon>Bacteria</taxon>
        <taxon>Bacillati</taxon>
        <taxon>Actinomycetota</taxon>
        <taxon>Actinomycetes</taxon>
        <taxon>Mycobacteriales</taxon>
        <taxon>Mycobacteriaceae</taxon>
        <taxon>Mycobacterium</taxon>
    </lineage>
</organism>
<dbReference type="Pfam" id="PF06974">
    <property type="entry name" value="WS_DGAT_C"/>
    <property type="match status" value="1"/>
</dbReference>
<dbReference type="PANTHER" id="PTHR31650:SF1">
    <property type="entry name" value="WAX ESTER SYNTHASE_DIACYLGLYCEROL ACYLTRANSFERASE 4-RELATED"/>
    <property type="match status" value="1"/>
</dbReference>
<evidence type="ECO:0000256" key="2">
    <source>
        <dbReference type="ARBA" id="ARBA00005189"/>
    </source>
</evidence>
<dbReference type="InterPro" id="IPR009721">
    <property type="entry name" value="O-acyltransferase_WSD1_C"/>
</dbReference>
<dbReference type="UniPathway" id="UPA00282"/>
<dbReference type="Proteomes" id="UP000240988">
    <property type="component" value="Unassembled WGS sequence"/>
</dbReference>
<evidence type="ECO:0000256" key="5">
    <source>
        <dbReference type="ARBA" id="ARBA00022516"/>
    </source>
</evidence>
<accession>A0A2U3NVC3</accession>
<feature type="non-terminal residue" evidence="14">
    <location>
        <position position="1"/>
    </location>
</feature>
<dbReference type="EMBL" id="FUFA01000004">
    <property type="protein sequence ID" value="SPM35432.1"/>
    <property type="molecule type" value="Genomic_DNA"/>
</dbReference>
<evidence type="ECO:0000256" key="1">
    <source>
        <dbReference type="ARBA" id="ARBA00004771"/>
    </source>
</evidence>
<dbReference type="GO" id="GO:0006071">
    <property type="term" value="P:glycerol metabolic process"/>
    <property type="evidence" value="ECO:0007669"/>
    <property type="project" value="UniProtKB-KW"/>
</dbReference>
<dbReference type="PANTHER" id="PTHR31650">
    <property type="entry name" value="O-ACYLTRANSFERASE (WSD1-LIKE) FAMILY PROTEIN"/>
    <property type="match status" value="1"/>
</dbReference>
<dbReference type="GO" id="GO:0001666">
    <property type="term" value="P:response to hypoxia"/>
    <property type="evidence" value="ECO:0007669"/>
    <property type="project" value="TreeGrafter"/>
</dbReference>
<name>A0A2U3NVC3_9MYCO</name>
<gene>
    <name evidence="14" type="ORF">MRAB57_3257</name>
</gene>
<dbReference type="Pfam" id="PF03007">
    <property type="entry name" value="WS_DGAT_cat"/>
    <property type="match status" value="1"/>
</dbReference>
<evidence type="ECO:0000259" key="12">
    <source>
        <dbReference type="Pfam" id="PF03007"/>
    </source>
</evidence>
<dbReference type="EC" id="2.3.1.20" evidence="4 11"/>
<dbReference type="NCBIfam" id="TIGR02946">
    <property type="entry name" value="acyl_WS_DGAT"/>
    <property type="match status" value="1"/>
</dbReference>
<keyword evidence="7 11" id="KW-0319">Glycerol metabolism</keyword>
<proteinExistence type="inferred from homology"/>
<evidence type="ECO:0000256" key="10">
    <source>
        <dbReference type="ARBA" id="ARBA00048109"/>
    </source>
</evidence>
<keyword evidence="6 11" id="KW-0808">Transferase</keyword>
<dbReference type="InterPro" id="IPR045034">
    <property type="entry name" value="O-acyltransferase_WSD1-like"/>
</dbReference>
<dbReference type="AlphaFoldDB" id="A0A2U3NVC3"/>
<evidence type="ECO:0000259" key="13">
    <source>
        <dbReference type="Pfam" id="PF06974"/>
    </source>
</evidence>
<dbReference type="GO" id="GO:0005886">
    <property type="term" value="C:plasma membrane"/>
    <property type="evidence" value="ECO:0007669"/>
    <property type="project" value="TreeGrafter"/>
</dbReference>
<dbReference type="InterPro" id="IPR014292">
    <property type="entry name" value="Acyl_transf_WS/DGAT"/>
</dbReference>
<evidence type="ECO:0000256" key="7">
    <source>
        <dbReference type="ARBA" id="ARBA00022798"/>
    </source>
</evidence>
<dbReference type="STRING" id="1841860.GCA_900157375_03259"/>
<comment type="similarity">
    <text evidence="3 11">Belongs to the long-chain O-acyltransferase family.</text>
</comment>
<keyword evidence="8 11" id="KW-0443">Lipid metabolism</keyword>
<dbReference type="InterPro" id="IPR004255">
    <property type="entry name" value="O-acyltransferase_WSD1_N"/>
</dbReference>
<evidence type="ECO:0000313" key="15">
    <source>
        <dbReference type="Proteomes" id="UP000240988"/>
    </source>
</evidence>
<evidence type="ECO:0000256" key="11">
    <source>
        <dbReference type="RuleBase" id="RU361241"/>
    </source>
</evidence>
<comment type="pathway">
    <text evidence="2">Lipid metabolism.</text>
</comment>
<dbReference type="GO" id="GO:0071731">
    <property type="term" value="P:response to nitric oxide"/>
    <property type="evidence" value="ECO:0007669"/>
    <property type="project" value="TreeGrafter"/>
</dbReference>
<dbReference type="GO" id="GO:0019432">
    <property type="term" value="P:triglyceride biosynthetic process"/>
    <property type="evidence" value="ECO:0007669"/>
    <property type="project" value="UniProtKB-UniPathway"/>
</dbReference>
<sequence length="494" mass="54222">VNQNFVSTGLLRGHNERVKRLNGMDAMLLYSEAPNLHTHTLKVAVVDATESEFGFELFRQTLVDRLGRLDPLRYKLIDIPWRLHHPMWMENCDVDIDYHLRRVQVPAPGGRRELDEVIGRIASTALDRARPLWEFHFAEGMAGNRFAIIGKMHHALADGVASANLLARLMDMDPRADIGGPVPGGCAEPSRAELLRAAGRDHAQQAATLPGVLVDTFAGLRRLRRRSRERGRQPELARLLAAPATFANHVVSPGRTFATTTLSLPQVKQTSKRLQITINDVVMSMAAGALRELLLRYDGRADRPIVASVPASTDRSPDRISGNELGGMVVSLPTHIGDPLERVRLTSVASSIAKENNELFGPELYGRLINYLPPIAAPPVFDWLAWRNAKNRLFNIPVSNVAGPRERGRLAGAPVSEIYSVGPLIAACGVNITVWSYVDQLNISVIADDRTLTDTHEATDAMVHAFREIRSAAGLYDDLSTVDSAMPPAAALTN</sequence>
<dbReference type="GO" id="GO:0051701">
    <property type="term" value="P:biological process involved in interaction with host"/>
    <property type="evidence" value="ECO:0007669"/>
    <property type="project" value="TreeGrafter"/>
</dbReference>
<comment type="catalytic activity">
    <reaction evidence="10 11">
        <text>an acyl-CoA + a 1,2-diacyl-sn-glycerol = a triacyl-sn-glycerol + CoA</text>
        <dbReference type="Rhea" id="RHEA:10868"/>
        <dbReference type="ChEBI" id="CHEBI:17815"/>
        <dbReference type="ChEBI" id="CHEBI:57287"/>
        <dbReference type="ChEBI" id="CHEBI:58342"/>
        <dbReference type="ChEBI" id="CHEBI:64615"/>
        <dbReference type="EC" id="2.3.1.20"/>
    </reaction>
</comment>
<protein>
    <recommendedName>
        <fullName evidence="4 11">Diacylglycerol O-acyltransferase</fullName>
        <ecNumber evidence="4 11">2.3.1.20</ecNumber>
    </recommendedName>
</protein>
<feature type="domain" description="O-acyltransferase WSD1 C-terminal" evidence="13">
    <location>
        <begin position="322"/>
        <end position="469"/>
    </location>
</feature>
<dbReference type="SUPFAM" id="SSF52777">
    <property type="entry name" value="CoA-dependent acyltransferases"/>
    <property type="match status" value="1"/>
</dbReference>